<evidence type="ECO:0000313" key="2">
    <source>
        <dbReference type="EMBL" id="SNZ11499.1"/>
    </source>
</evidence>
<dbReference type="EMBL" id="OBEN01000001">
    <property type="protein sequence ID" value="SNZ11499.1"/>
    <property type="molecule type" value="Genomic_DNA"/>
</dbReference>
<evidence type="ECO:0000313" key="3">
    <source>
        <dbReference type="Proteomes" id="UP000218627"/>
    </source>
</evidence>
<feature type="transmembrane region" description="Helical" evidence="1">
    <location>
        <begin position="75"/>
        <end position="94"/>
    </location>
</feature>
<organism evidence="2 3">
    <name type="scientific">Hydrogenobacter hydrogenophilus</name>
    <dbReference type="NCBI Taxonomy" id="35835"/>
    <lineage>
        <taxon>Bacteria</taxon>
        <taxon>Pseudomonadati</taxon>
        <taxon>Aquificota</taxon>
        <taxon>Aquificia</taxon>
        <taxon>Aquificales</taxon>
        <taxon>Aquificaceae</taxon>
        <taxon>Hydrogenobacter</taxon>
    </lineage>
</organism>
<proteinExistence type="predicted"/>
<feature type="transmembrane region" description="Helical" evidence="1">
    <location>
        <begin position="135"/>
        <end position="157"/>
    </location>
</feature>
<name>A0A285NPX1_9AQUI</name>
<feature type="transmembrane region" description="Helical" evidence="1">
    <location>
        <begin position="251"/>
        <end position="273"/>
    </location>
</feature>
<accession>A0A285NPX1</accession>
<keyword evidence="3" id="KW-1185">Reference proteome</keyword>
<dbReference type="Proteomes" id="UP000218627">
    <property type="component" value="Unassembled WGS sequence"/>
</dbReference>
<feature type="transmembrane region" description="Helical" evidence="1">
    <location>
        <begin position="169"/>
        <end position="190"/>
    </location>
</feature>
<keyword evidence="1" id="KW-0812">Transmembrane</keyword>
<feature type="transmembrane region" description="Helical" evidence="1">
    <location>
        <begin position="101"/>
        <end position="123"/>
    </location>
</feature>
<feature type="transmembrane region" description="Helical" evidence="1">
    <location>
        <begin position="224"/>
        <end position="244"/>
    </location>
</feature>
<reference evidence="3" key="1">
    <citation type="submission" date="2017-09" db="EMBL/GenBank/DDBJ databases">
        <authorList>
            <person name="Varghese N."/>
            <person name="Submissions S."/>
        </authorList>
    </citation>
    <scope>NUCLEOTIDE SEQUENCE [LARGE SCALE GENOMIC DNA]</scope>
    <source>
        <strain evidence="3">DSM 2913</strain>
    </source>
</reference>
<feature type="transmembrane region" description="Helical" evidence="1">
    <location>
        <begin position="279"/>
        <end position="301"/>
    </location>
</feature>
<keyword evidence="1" id="KW-0472">Membrane</keyword>
<sequence>MRFFISANIKSNRPLYYLILTFLLFLLFYWISSWIYFYHKYGFTYSSSFKYFFGDPNFPERISLSQLSEDMHVDVFLKAFYILVLFSLFLLSSFSEKLKTTLIIGTTFSGIFAVLSDLLIVYASPLFIYVKLFSFFMFQILSGVVLLLTLLFFIFMGEDKASGISSIKLLLLMFSFFLLVFACINFMVFFSKMGFTFDNVKDYYLGNPSTFSKPKTFEGMLKVFHPHLLSMAIYSITVSHLLLFTNSKKKLLIGLSLFFFSFLDNLSGFLIRFVHPQMAIVKVFAFLLLQCLLFYTSLLLFRSSKA</sequence>
<dbReference type="RefSeq" id="WP_096600275.1">
    <property type="nucleotide sequence ID" value="NZ_OBEN01000001.1"/>
</dbReference>
<protein>
    <submittedName>
        <fullName evidence="2">Uncharacterized protein</fullName>
    </submittedName>
</protein>
<dbReference type="OrthoDB" id="9814593at2"/>
<gene>
    <name evidence="2" type="ORF">SAMN06265353_0255</name>
</gene>
<feature type="transmembrane region" description="Helical" evidence="1">
    <location>
        <begin position="15"/>
        <end position="37"/>
    </location>
</feature>
<keyword evidence="1" id="KW-1133">Transmembrane helix</keyword>
<dbReference type="AlphaFoldDB" id="A0A285NPX1"/>
<evidence type="ECO:0000256" key="1">
    <source>
        <dbReference type="SAM" id="Phobius"/>
    </source>
</evidence>